<sequence>MGEKITAGFVGFGEINTPRELVERKCGQAADYLASLGLTVKVVAPVADDPDGKQADRAAGELKRETFDLLVVCLAGWIPSWAVIRSIEAFKDKPVLLWGLTGDRDGDRFVTAAAQAGTTAIRRTLQEMGFRFKYVVDRLGQAAPAERIVSFARAARALSRLRGATVGMAGYRDMRLYGTLYDAASLRARLGVEVEHFELLEVARYMDEVSEPDIEAATRHIRENWDLIREPRPETLRSTVRLCLALKRKIAERGYDALSYSDVDGIKKFFKFAPAGALTLLHDQLKICSIPENDSLGAVTQLITAFLTGAASAYLEFYEFTPAGALMGVPDYVPAEVVDGRVRILPNAFGDFGEGLLNVSRLKTGPVTIARLAGSGSDYLLHAAFGTAKAPLKWEEAGWAPPAPQLPSLEIDLAGDSEAFIQNVLSQHYILSYGDNRPLYRDFCSLAGIRMVEEK</sequence>
<dbReference type="Proteomes" id="UP000485484">
    <property type="component" value="Unassembled WGS sequence"/>
</dbReference>
<protein>
    <submittedName>
        <fullName evidence="3">L-fucose isomerase</fullName>
    </submittedName>
</protein>
<evidence type="ECO:0000256" key="1">
    <source>
        <dbReference type="ARBA" id="ARBA00023235"/>
    </source>
</evidence>
<gene>
    <name evidence="3" type="ORF">BWY73_01238</name>
</gene>
<organism evidence="3">
    <name type="scientific">candidate division TA06 bacterium ADurb.Bin417</name>
    <dbReference type="NCBI Taxonomy" id="1852828"/>
    <lineage>
        <taxon>Bacteria</taxon>
        <taxon>Bacteria division TA06</taxon>
    </lineage>
</organism>
<evidence type="ECO:0000256" key="2">
    <source>
        <dbReference type="ARBA" id="ARBA00023277"/>
    </source>
</evidence>
<dbReference type="PANTHER" id="PTHR36120">
    <property type="entry name" value="FUCOSE ISOMERASE"/>
    <property type="match status" value="1"/>
</dbReference>
<reference evidence="3" key="1">
    <citation type="submission" date="2017-02" db="EMBL/GenBank/DDBJ databases">
        <title>Delving into the versatile metabolic prowess of the omnipresent phylum Bacteroidetes.</title>
        <authorList>
            <person name="Nobu M.K."/>
            <person name="Mei R."/>
            <person name="Narihiro T."/>
            <person name="Kuroda K."/>
            <person name="Liu W.-T."/>
        </authorList>
    </citation>
    <scope>NUCLEOTIDE SEQUENCE</scope>
    <source>
        <strain evidence="3">ADurb.Bin417</strain>
    </source>
</reference>
<keyword evidence="1 3" id="KW-0413">Isomerase</keyword>
<evidence type="ECO:0000313" key="3">
    <source>
        <dbReference type="EMBL" id="OPZ90813.1"/>
    </source>
</evidence>
<comment type="caution">
    <text evidence="3">The sequence shown here is derived from an EMBL/GenBank/DDBJ whole genome shotgun (WGS) entry which is preliminary data.</text>
</comment>
<dbReference type="SUPFAM" id="SSF53743">
    <property type="entry name" value="FucI/AraA N-terminal and middle domains"/>
    <property type="match status" value="1"/>
</dbReference>
<dbReference type="PANTHER" id="PTHR36120:SF1">
    <property type="entry name" value="L-FUCOSE ISOMERASE C-TERMINAL DOMAIN-CONTAINING PROTEIN"/>
    <property type="match status" value="1"/>
</dbReference>
<dbReference type="GO" id="GO:0005996">
    <property type="term" value="P:monosaccharide metabolic process"/>
    <property type="evidence" value="ECO:0007669"/>
    <property type="project" value="InterPro"/>
</dbReference>
<name>A0A1V5MC39_UNCT6</name>
<dbReference type="AlphaFoldDB" id="A0A1V5MC39"/>
<dbReference type="InterPro" id="IPR009015">
    <property type="entry name" value="Fucose_isomerase_N/cen_sf"/>
</dbReference>
<dbReference type="GO" id="GO:0005737">
    <property type="term" value="C:cytoplasm"/>
    <property type="evidence" value="ECO:0007669"/>
    <property type="project" value="InterPro"/>
</dbReference>
<accession>A0A1V5MC39</accession>
<proteinExistence type="predicted"/>
<keyword evidence="2" id="KW-0119">Carbohydrate metabolism</keyword>
<dbReference type="EMBL" id="MWAK01000226">
    <property type="protein sequence ID" value="OPZ90813.1"/>
    <property type="molecule type" value="Genomic_DNA"/>
</dbReference>
<dbReference type="GO" id="GO:0016861">
    <property type="term" value="F:intramolecular oxidoreductase activity, interconverting aldoses and ketoses"/>
    <property type="evidence" value="ECO:0007669"/>
    <property type="project" value="InterPro"/>
</dbReference>